<evidence type="ECO:0000256" key="3">
    <source>
        <dbReference type="PIRSR" id="PIRSR640042-1"/>
    </source>
</evidence>
<feature type="binding site" evidence="4">
    <location>
        <position position="405"/>
    </location>
    <ligand>
        <name>substrate</name>
    </ligand>
</feature>
<feature type="binding site" evidence="4">
    <location>
        <position position="242"/>
    </location>
    <ligand>
        <name>substrate</name>
    </ligand>
</feature>
<feature type="domain" description="1,4-alpha-glucan branching enzyme C-terminal" evidence="7">
    <location>
        <begin position="425"/>
        <end position="525"/>
    </location>
</feature>
<comment type="caution">
    <text evidence="8">The sequence shown here is derived from an EMBL/GenBank/DDBJ whole genome shotgun (WGS) entry which is preliminary data.</text>
</comment>
<evidence type="ECO:0000256" key="4">
    <source>
        <dbReference type="PIRSR" id="PIRSR640042-2"/>
    </source>
</evidence>
<dbReference type="InterPro" id="IPR004300">
    <property type="entry name" value="Glyco_hydro_57_N"/>
</dbReference>
<dbReference type="PANTHER" id="PTHR41695">
    <property type="entry name" value="1,4-ALPHA-GLUCAN BRANCHING ENZYME RV3031-RELATED"/>
    <property type="match status" value="1"/>
</dbReference>
<dbReference type="AlphaFoldDB" id="A0A419ERT6"/>
<proteinExistence type="inferred from homology"/>
<evidence type="ECO:0000313" key="8">
    <source>
        <dbReference type="EMBL" id="RJP66111.1"/>
    </source>
</evidence>
<feature type="binding site" evidence="4">
    <location>
        <position position="465"/>
    </location>
    <ligand>
        <name>substrate</name>
    </ligand>
</feature>
<name>A0A419ERT6_9BACT</name>
<dbReference type="Pfam" id="PF03065">
    <property type="entry name" value="Glyco_hydro_57"/>
    <property type="match status" value="1"/>
</dbReference>
<dbReference type="InterPro" id="IPR027291">
    <property type="entry name" value="Glyco_hydro_38_N_sf"/>
</dbReference>
<evidence type="ECO:0000256" key="2">
    <source>
        <dbReference type="ARBA" id="ARBA00023277"/>
    </source>
</evidence>
<dbReference type="CDD" id="cd10792">
    <property type="entry name" value="GH57N_AmyC_like"/>
    <property type="match status" value="1"/>
</dbReference>
<feature type="binding site" evidence="4">
    <location>
        <position position="259"/>
    </location>
    <ligand>
        <name>substrate</name>
    </ligand>
</feature>
<dbReference type="InterPro" id="IPR037090">
    <property type="entry name" value="57_glycoside_trans_central"/>
</dbReference>
<dbReference type="PANTHER" id="PTHR41695:SF1">
    <property type="entry name" value="1,4-ALPHA-GLUCAN BRANCHING ENZYME TK1436"/>
    <property type="match status" value="1"/>
</dbReference>
<dbReference type="EMBL" id="QZKI01000119">
    <property type="protein sequence ID" value="RJP66111.1"/>
    <property type="molecule type" value="Genomic_DNA"/>
</dbReference>
<gene>
    <name evidence="8" type="ORF">C4532_16535</name>
</gene>
<feature type="active site" description="Proton donor" evidence="3">
    <location>
        <position position="351"/>
    </location>
</feature>
<organism evidence="8 9">
    <name type="scientific">Candidatus Abyssobacteria bacterium SURF_17</name>
    <dbReference type="NCBI Taxonomy" id="2093361"/>
    <lineage>
        <taxon>Bacteria</taxon>
        <taxon>Pseudomonadati</taxon>
        <taxon>Candidatus Hydrogenedentota</taxon>
        <taxon>Candidatus Abyssobacteria</taxon>
    </lineage>
</organism>
<dbReference type="Gene3D" id="3.20.110.10">
    <property type="entry name" value="Glycoside hydrolase 38, N terminal domain"/>
    <property type="match status" value="1"/>
</dbReference>
<dbReference type="Gene3D" id="1.20.1430.10">
    <property type="entry name" value="Families 57/38 glycoside transferase, middle domain"/>
    <property type="match status" value="1"/>
</dbReference>
<sequence length="526" mass="61447">MFKGYLALILHAHLPYVRHPEYEEFLEEMWLYEAITETYIPFVSAFEKLVNEGVDFRVSMSITPPLVSMLSDELLQNRYLRHLDKLIELAAKEIDRTRWESQFNRLAHMYYDRFTDARRLFEETYGRNLINAFKKFQQQGKLEILTCAATHGFLPCLNVNESAVRAQIRVAVGHYEKHFGQPPAGIWLPECGYYPGLDRILKEAGIKYFVTEAHGILHASPRPKFGVFAPIFCPSGVAAFGRDMESSKQVWSAVEGYPGDYNYRDFYRDVGFDLDFEYVRPYIQPDGIRVFTGVKYYKITGKTDQKEPYDRDRAIEKAAEHAGNFMFNRERQVEYLESVMGRKPILVAPYDAELFGHWWFEGPDWLYYLLKKIHYDQKVVKLTTPSEYLRENPTNQVTTPSMSSWGYKGYSEVWLEGSNDWIYRHLHKAAERMTELARTNGNPNHLTQRALNQAARELLLSQSSDWAFIMKVGAMDAYARKRTVDHLLRFARLYHEIKAGYIDEGHLSHIESLDNIFPDIHYSLYS</sequence>
<keyword evidence="2 5" id="KW-0119">Carbohydrate metabolism</keyword>
<dbReference type="Proteomes" id="UP000285961">
    <property type="component" value="Unassembled WGS sequence"/>
</dbReference>
<evidence type="ECO:0000256" key="1">
    <source>
        <dbReference type="ARBA" id="ARBA00006821"/>
    </source>
</evidence>
<evidence type="ECO:0000259" key="7">
    <source>
        <dbReference type="Pfam" id="PF09210"/>
    </source>
</evidence>
<dbReference type="SUPFAM" id="SSF88713">
    <property type="entry name" value="Glycoside hydrolase/deacetylase"/>
    <property type="match status" value="1"/>
</dbReference>
<reference evidence="8 9" key="1">
    <citation type="journal article" date="2017" name="ISME J.">
        <title>Energy and carbon metabolisms in a deep terrestrial subsurface fluid microbial community.</title>
        <authorList>
            <person name="Momper L."/>
            <person name="Jungbluth S.P."/>
            <person name="Lee M.D."/>
            <person name="Amend J.P."/>
        </authorList>
    </citation>
    <scope>NUCLEOTIDE SEQUENCE [LARGE SCALE GENOMIC DNA]</scope>
    <source>
        <strain evidence="8">SURF_17</strain>
    </source>
</reference>
<dbReference type="GO" id="GO:0030979">
    <property type="term" value="P:alpha-glucan biosynthetic process"/>
    <property type="evidence" value="ECO:0007669"/>
    <property type="project" value="InterPro"/>
</dbReference>
<protein>
    <submittedName>
        <fullName evidence="8">DUF1957 domain-containing protein</fullName>
    </submittedName>
</protein>
<comment type="similarity">
    <text evidence="1 5">Belongs to the glycosyl hydrolase 57 family.</text>
</comment>
<dbReference type="InterPro" id="IPR028995">
    <property type="entry name" value="Glyco_hydro_57/38_cen_sf"/>
</dbReference>
<evidence type="ECO:0000256" key="5">
    <source>
        <dbReference type="RuleBase" id="RU361196"/>
    </source>
</evidence>
<dbReference type="SUPFAM" id="SSF88688">
    <property type="entry name" value="Families 57/38 glycoside transferase middle domain"/>
    <property type="match status" value="1"/>
</dbReference>
<evidence type="ECO:0000259" key="6">
    <source>
        <dbReference type="Pfam" id="PF03065"/>
    </source>
</evidence>
<evidence type="ECO:0000313" key="9">
    <source>
        <dbReference type="Proteomes" id="UP000285961"/>
    </source>
</evidence>
<dbReference type="InterPro" id="IPR015293">
    <property type="entry name" value="BE_C"/>
</dbReference>
<feature type="domain" description="Glycoside hydrolase family 57 N-terminal" evidence="6">
    <location>
        <begin position="7"/>
        <end position="397"/>
    </location>
</feature>
<dbReference type="GO" id="GO:0005576">
    <property type="term" value="C:extracellular region"/>
    <property type="evidence" value="ECO:0007669"/>
    <property type="project" value="TreeGrafter"/>
</dbReference>
<feature type="active site" description="Nucleophile" evidence="3">
    <location>
        <position position="190"/>
    </location>
</feature>
<dbReference type="InterPro" id="IPR011330">
    <property type="entry name" value="Glyco_hydro/deAcase_b/a-brl"/>
</dbReference>
<dbReference type="Pfam" id="PF09210">
    <property type="entry name" value="BE_C"/>
    <property type="match status" value="1"/>
</dbReference>
<dbReference type="GO" id="GO:0003844">
    <property type="term" value="F:1,4-alpha-glucan branching enzyme activity"/>
    <property type="evidence" value="ECO:0007669"/>
    <property type="project" value="InterPro"/>
</dbReference>
<dbReference type="InterPro" id="IPR040042">
    <property type="entry name" value="Branching_enz_MT3115-like"/>
</dbReference>
<accession>A0A419ERT6</accession>